<dbReference type="Proteomes" id="UP000838878">
    <property type="component" value="Chromosome 6"/>
</dbReference>
<feature type="region of interest" description="Disordered" evidence="1">
    <location>
        <begin position="694"/>
        <end position="746"/>
    </location>
</feature>
<sequence length="746" mass="84739">MVSVLADPEPKKYKNESVEKDKKSETLTTDEKNFLREVEEKFGVKSEVPINSKKEEKGESKSDVEKDSKDVPTIQKPSFPAVIAIEIVNDTDSKSKDKRTIDANLGYGYRTNNGYSYTYFGKSNQDKGKFMIYPYSQEDIPASNINQGSKYSSYSNNKYSNAHASSVEIQPSQAYELVPVKNEESSYTYNKPSIEFKTNYEKALEASSQSHASENAAHTLYTTYNGQEFSGLSGQFPSVMPNYFVDASQLLKNPHYQNAGLTQDHLRTQNSYLNQNQRIVPVLVLRVPSSYLKNPTAELYPNLPQNYPLSQHLNSVNLQELVNQYFKKNGYPFAPQIMYNQNSNVQSESVPQHYSNPYVRPTYTQADYSGVQYSAVKPVMARYPTISNQQKYLVQQPQSLYQRPTEQQYEYEYKYVPQTEVKMQAYYIQPQYQHESQSGAVASEYQNDQSNVENHSSVEDTSSNVQYEAPQYSSGQQAQEVAVNYELPNSPQVTSQPDLSQYVTASPEAYDINKENIDYLKQVISSEYESASPAYNSQSSAYNSQSSEYYSTKPAQTNTVSVVPSNLIHSEQYQEPINSNVPQSYIYQSRANQDSSQSLALSENYPSKDHTIATVLPYSYKSTGKPAQSSVQTVTYVTPMPSAKYQSQYRVMVPQTVLKHPSSEKVSYVNSHSMHYNQAGQYANYNPESEYAASQYTGQVASKPSYPRNYHTHPKRMVKQDNKQEARSTRVTARKQNDRSEKKKSS</sequence>
<feature type="compositionally biased region" description="Basic and acidic residues" evidence="1">
    <location>
        <begin position="735"/>
        <end position="746"/>
    </location>
</feature>
<evidence type="ECO:0000313" key="3">
    <source>
        <dbReference type="Proteomes" id="UP000838878"/>
    </source>
</evidence>
<dbReference type="AlphaFoldDB" id="A0A8J9YC47"/>
<organism evidence="2 3">
    <name type="scientific">Brenthis ino</name>
    <name type="common">lesser marbled fritillary</name>
    <dbReference type="NCBI Taxonomy" id="405034"/>
    <lineage>
        <taxon>Eukaryota</taxon>
        <taxon>Metazoa</taxon>
        <taxon>Ecdysozoa</taxon>
        <taxon>Arthropoda</taxon>
        <taxon>Hexapoda</taxon>
        <taxon>Insecta</taxon>
        <taxon>Pterygota</taxon>
        <taxon>Neoptera</taxon>
        <taxon>Endopterygota</taxon>
        <taxon>Lepidoptera</taxon>
        <taxon>Glossata</taxon>
        <taxon>Ditrysia</taxon>
        <taxon>Papilionoidea</taxon>
        <taxon>Nymphalidae</taxon>
        <taxon>Heliconiinae</taxon>
        <taxon>Argynnini</taxon>
        <taxon>Brenthis</taxon>
    </lineage>
</organism>
<protein>
    <submittedName>
        <fullName evidence="2">Uncharacterized protein</fullName>
    </submittedName>
</protein>
<evidence type="ECO:0000313" key="2">
    <source>
        <dbReference type="EMBL" id="CAH0726939.1"/>
    </source>
</evidence>
<feature type="compositionally biased region" description="Basic and acidic residues" evidence="1">
    <location>
        <begin position="718"/>
        <end position="728"/>
    </location>
</feature>
<feature type="compositionally biased region" description="Basic and acidic residues" evidence="1">
    <location>
        <begin position="52"/>
        <end position="70"/>
    </location>
</feature>
<feature type="region of interest" description="Disordered" evidence="1">
    <location>
        <begin position="1"/>
        <end position="28"/>
    </location>
</feature>
<feature type="compositionally biased region" description="Basic and acidic residues" evidence="1">
    <location>
        <begin position="8"/>
        <end position="28"/>
    </location>
</feature>
<evidence type="ECO:0000256" key="1">
    <source>
        <dbReference type="SAM" id="MobiDB-lite"/>
    </source>
</evidence>
<feature type="region of interest" description="Disordered" evidence="1">
    <location>
        <begin position="438"/>
        <end position="478"/>
    </location>
</feature>
<proteinExistence type="predicted"/>
<dbReference type="EMBL" id="OV170226">
    <property type="protein sequence ID" value="CAH0726939.1"/>
    <property type="molecule type" value="Genomic_DNA"/>
</dbReference>
<accession>A0A8J9YC47</accession>
<feature type="region of interest" description="Disordered" evidence="1">
    <location>
        <begin position="45"/>
        <end position="73"/>
    </location>
</feature>
<dbReference type="OrthoDB" id="6611181at2759"/>
<keyword evidence="3" id="KW-1185">Reference proteome</keyword>
<feature type="non-terminal residue" evidence="2">
    <location>
        <position position="746"/>
    </location>
</feature>
<name>A0A8J9YC47_9NEOP</name>
<reference evidence="2" key="1">
    <citation type="submission" date="2021-12" db="EMBL/GenBank/DDBJ databases">
        <authorList>
            <person name="Martin H S."/>
        </authorList>
    </citation>
    <scope>NUCLEOTIDE SEQUENCE</scope>
</reference>
<gene>
    <name evidence="2" type="ORF">BINO364_LOCUS12343</name>
</gene>